<protein>
    <submittedName>
        <fullName evidence="4">Deoxyribonuclease</fullName>
    </submittedName>
</protein>
<feature type="compositionally biased region" description="Polar residues" evidence="1">
    <location>
        <begin position="31"/>
        <end position="40"/>
    </location>
</feature>
<keyword evidence="2" id="KW-0732">Signal</keyword>
<dbReference type="OrthoDB" id="9783680at2"/>
<accession>A0A7X1Z6F4</accession>
<dbReference type="InterPro" id="IPR044929">
    <property type="entry name" value="DNA/RNA_non-sp_Endonuclease_sf"/>
</dbReference>
<dbReference type="Gene3D" id="3.40.570.10">
    <property type="entry name" value="Extracellular Endonuclease, subunit A"/>
    <property type="match status" value="1"/>
</dbReference>
<sequence length="364" mass="39192">MKKLGLLGLTLLTALSLSACQSNSTQKSAASLTASKTTEQSTSSAPSHASTSSSAVTTTDETPDAILKRLITYTNEKSAGPTQNYYWNNGKAHLSGFETMKPADYHFAADEKGRSGIARAVLTFSEFEASKGARQGTPLDPPAWPKNSMTSIHFGLTNRTYHGFLYNRSHSIADSLLGKFSYRSQYNFTTGTRSQNVGADQNGGMRAAEELAENYWKTHENSDQTIQYQTTPLYNGSETIPRGSVVDEKSSDGKLDVEIVVINDAEGVSIDYNDGNEKTGTAEPSKAPETTQSSSSVATQDSSDNSAPATANGWTTAAQGMVFVSKSNKYYTAVVNPSNYQYVSLTKAQEMNANQGRSNAYAKN</sequence>
<feature type="chain" id="PRO_5039416230" evidence="2">
    <location>
        <begin position="20"/>
        <end position="364"/>
    </location>
</feature>
<reference evidence="4 5" key="1">
    <citation type="submission" date="2019-10" db="EMBL/GenBank/DDBJ databases">
        <authorList>
            <person name="Dong K."/>
        </authorList>
    </citation>
    <scope>NUCLEOTIDE SEQUENCE [LARGE SCALE GENOMIC DNA]</scope>
    <source>
        <strain evidence="4 5">DSM 28960</strain>
    </source>
</reference>
<feature type="region of interest" description="Disordered" evidence="1">
    <location>
        <begin position="31"/>
        <end position="59"/>
    </location>
</feature>
<dbReference type="AlphaFoldDB" id="A0A7X1Z6F4"/>
<feature type="domain" description="Type VII secretion system protein EssD-like" evidence="3">
    <location>
        <begin position="155"/>
        <end position="250"/>
    </location>
</feature>
<feature type="signal peptide" evidence="2">
    <location>
        <begin position="1"/>
        <end position="19"/>
    </location>
</feature>
<feature type="compositionally biased region" description="Low complexity" evidence="1">
    <location>
        <begin position="290"/>
        <end position="306"/>
    </location>
</feature>
<evidence type="ECO:0000256" key="2">
    <source>
        <dbReference type="SAM" id="SignalP"/>
    </source>
</evidence>
<evidence type="ECO:0000313" key="4">
    <source>
        <dbReference type="EMBL" id="MQW38441.1"/>
    </source>
</evidence>
<proteinExistence type="predicted"/>
<comment type="caution">
    <text evidence="4">The sequence shown here is derived from an EMBL/GenBank/DDBJ whole genome shotgun (WGS) entry which is preliminary data.</text>
</comment>
<dbReference type="EMBL" id="WITJ01000001">
    <property type="protein sequence ID" value="MQW38441.1"/>
    <property type="molecule type" value="Genomic_DNA"/>
</dbReference>
<dbReference type="InterPro" id="IPR044927">
    <property type="entry name" value="Endonuclea_NS_2"/>
</dbReference>
<gene>
    <name evidence="4" type="ORF">GHI93_00560</name>
</gene>
<name>A0A7X1Z6F4_9LACT</name>
<evidence type="ECO:0000313" key="5">
    <source>
        <dbReference type="Proteomes" id="UP000439550"/>
    </source>
</evidence>
<dbReference type="Pfam" id="PF13930">
    <property type="entry name" value="Endonuclea_NS_2"/>
    <property type="match status" value="1"/>
</dbReference>
<organism evidence="4 5">
    <name type="scientific">Lactococcus hircilactis</name>
    <dbReference type="NCBI Taxonomy" id="1494462"/>
    <lineage>
        <taxon>Bacteria</taxon>
        <taxon>Bacillati</taxon>
        <taxon>Bacillota</taxon>
        <taxon>Bacilli</taxon>
        <taxon>Lactobacillales</taxon>
        <taxon>Streptococcaceae</taxon>
        <taxon>Lactococcus</taxon>
    </lineage>
</organism>
<dbReference type="Proteomes" id="UP000439550">
    <property type="component" value="Unassembled WGS sequence"/>
</dbReference>
<dbReference type="PROSITE" id="PS51257">
    <property type="entry name" value="PROKAR_LIPOPROTEIN"/>
    <property type="match status" value="1"/>
</dbReference>
<keyword evidence="5" id="KW-1185">Reference proteome</keyword>
<evidence type="ECO:0000256" key="1">
    <source>
        <dbReference type="SAM" id="MobiDB-lite"/>
    </source>
</evidence>
<evidence type="ECO:0000259" key="3">
    <source>
        <dbReference type="Pfam" id="PF13930"/>
    </source>
</evidence>
<feature type="compositionally biased region" description="Low complexity" evidence="1">
    <location>
        <begin position="41"/>
        <end position="59"/>
    </location>
</feature>
<feature type="region of interest" description="Disordered" evidence="1">
    <location>
        <begin position="270"/>
        <end position="311"/>
    </location>
</feature>